<dbReference type="CDD" id="cd00433">
    <property type="entry name" value="Peptidase_M17"/>
    <property type="match status" value="1"/>
</dbReference>
<evidence type="ECO:0000313" key="9">
    <source>
        <dbReference type="Proteomes" id="UP000193922"/>
    </source>
</evidence>
<comment type="caution">
    <text evidence="8">The sequence shown here is derived from an EMBL/GenBank/DDBJ whole genome shotgun (WGS) entry which is preliminary data.</text>
</comment>
<dbReference type="EMBL" id="MCFD01000003">
    <property type="protein sequence ID" value="ORX72362.1"/>
    <property type="molecule type" value="Genomic_DNA"/>
</dbReference>
<evidence type="ECO:0000256" key="5">
    <source>
        <dbReference type="ARBA" id="ARBA00022670"/>
    </source>
</evidence>
<dbReference type="PANTHER" id="PTHR11963">
    <property type="entry name" value="LEUCINE AMINOPEPTIDASE-RELATED"/>
    <property type="match status" value="1"/>
</dbReference>
<organism evidence="8 9">
    <name type="scientific">Linderina pennispora</name>
    <dbReference type="NCBI Taxonomy" id="61395"/>
    <lineage>
        <taxon>Eukaryota</taxon>
        <taxon>Fungi</taxon>
        <taxon>Fungi incertae sedis</taxon>
        <taxon>Zoopagomycota</taxon>
        <taxon>Kickxellomycotina</taxon>
        <taxon>Kickxellomycetes</taxon>
        <taxon>Kickxellales</taxon>
        <taxon>Kickxellaceae</taxon>
        <taxon>Linderina</taxon>
    </lineage>
</organism>
<dbReference type="Gene3D" id="3.40.220.10">
    <property type="entry name" value="Leucine Aminopeptidase, subunit E, domain 1"/>
    <property type="match status" value="1"/>
</dbReference>
<dbReference type="GO" id="GO:0005737">
    <property type="term" value="C:cytoplasm"/>
    <property type="evidence" value="ECO:0007669"/>
    <property type="project" value="InterPro"/>
</dbReference>
<evidence type="ECO:0000256" key="4">
    <source>
        <dbReference type="ARBA" id="ARBA00022438"/>
    </source>
</evidence>
<dbReference type="SUPFAM" id="SSF52949">
    <property type="entry name" value="Macro domain-like"/>
    <property type="match status" value="1"/>
</dbReference>
<dbReference type="InterPro" id="IPR043472">
    <property type="entry name" value="Macro_dom-like"/>
</dbReference>
<keyword evidence="4" id="KW-0031">Aminopeptidase</keyword>
<keyword evidence="6" id="KW-0378">Hydrolase</keyword>
<sequence length="509" mass="54337">MTVLKRLFSATVSRSAAKQGLVVGLLDNKLYMGDKVQITGEQATKIQSEVSALGTKGDVGDVHVVLSSDGTTQIAVVGLGSTAQLEQHTSEIVRKAVATGIKKLAAQSVETVSVAPMPCAQSAGEGAVLGLYKFDQFKSKQGEEKTPVSVTSAASEAWQVGKVYAEAQNLARDLTNTPANYMTPTIFAERMQSELSKFANVQVNIYDKAWVEQQRMGGLLAVSAGSDEPLKFLEIIYRGAPSSDSVSLAMVGKGITFDTGGYSLKPGKSMDMMKGDMGGGATVVSAMRAIAELQLPINMVATVPLCENMINGKATKVSDVYTSRAGLTVEVMNTDAEGRIVLADALHYTVERHKPENIIDVATLTGAMVVALGELYTGVFSASPKLWQQIEKAGKTSDEAVWRMPLHDTWDTMLKSDVADLSNIGNKSEAGSCTAAAFLRQFVNGPRLTPPKVPAEQTNDEEVPRWAHLDIAGPMETSNSTGYHSAGMTGRPTRMLIELARQLSRDPIA</sequence>
<evidence type="ECO:0000256" key="3">
    <source>
        <dbReference type="ARBA" id="ARBA00009528"/>
    </source>
</evidence>
<dbReference type="Gene3D" id="3.40.630.10">
    <property type="entry name" value="Zn peptidases"/>
    <property type="match status" value="1"/>
</dbReference>
<dbReference type="PRINTS" id="PR00481">
    <property type="entry name" value="LAMNOPPTDASE"/>
</dbReference>
<evidence type="ECO:0000256" key="1">
    <source>
        <dbReference type="ARBA" id="ARBA00000135"/>
    </source>
</evidence>
<reference evidence="8 9" key="1">
    <citation type="submission" date="2016-07" db="EMBL/GenBank/DDBJ databases">
        <title>Pervasive Adenine N6-methylation of Active Genes in Fungi.</title>
        <authorList>
            <consortium name="DOE Joint Genome Institute"/>
            <person name="Mondo S.J."/>
            <person name="Dannebaum R.O."/>
            <person name="Kuo R.C."/>
            <person name="Labutti K."/>
            <person name="Haridas S."/>
            <person name="Kuo A."/>
            <person name="Salamov A."/>
            <person name="Ahrendt S.R."/>
            <person name="Lipzen A."/>
            <person name="Sullivan W."/>
            <person name="Andreopoulos W.B."/>
            <person name="Clum A."/>
            <person name="Lindquist E."/>
            <person name="Daum C."/>
            <person name="Ramamoorthy G.K."/>
            <person name="Gryganskyi A."/>
            <person name="Culley D."/>
            <person name="Magnuson J.K."/>
            <person name="James T.Y."/>
            <person name="O'Malley M.A."/>
            <person name="Stajich J.E."/>
            <person name="Spatafora J.W."/>
            <person name="Visel A."/>
            <person name="Grigoriev I.V."/>
        </authorList>
    </citation>
    <scope>NUCLEOTIDE SEQUENCE [LARGE SCALE GENOMIC DNA]</scope>
    <source>
        <strain evidence="8 9">ATCC 12442</strain>
    </source>
</reference>
<dbReference type="Pfam" id="PF02789">
    <property type="entry name" value="Peptidase_M17_N"/>
    <property type="match status" value="1"/>
</dbReference>
<dbReference type="Pfam" id="PF00883">
    <property type="entry name" value="Peptidase_M17"/>
    <property type="match status" value="1"/>
</dbReference>
<accession>A0A1Y1WFU9</accession>
<gene>
    <name evidence="8" type="ORF">DL89DRAFT_265938</name>
</gene>
<dbReference type="NCBIfam" id="NF002073">
    <property type="entry name" value="PRK00913.1-2"/>
    <property type="match status" value="1"/>
</dbReference>
<dbReference type="HAMAP" id="MF_00181">
    <property type="entry name" value="Cytosol_peptidase_M17"/>
    <property type="match status" value="1"/>
</dbReference>
<keyword evidence="9" id="KW-1185">Reference proteome</keyword>
<comment type="catalytic activity">
    <reaction evidence="1">
        <text>Release of an N-terminal amino acid, Xaa-|-Yaa-, in which Xaa is preferably Leu, but may be other amino acids including Pro although not Arg or Lys, and Yaa may be Pro. Amino acid amides and methyl esters are also readily hydrolyzed, but rates on arylamides are exceedingly low.</text>
        <dbReference type="EC" id="3.4.11.1"/>
    </reaction>
</comment>
<evidence type="ECO:0000313" key="8">
    <source>
        <dbReference type="EMBL" id="ORX72362.1"/>
    </source>
</evidence>
<dbReference type="InterPro" id="IPR011356">
    <property type="entry name" value="Leucine_aapep/pepB"/>
</dbReference>
<dbReference type="InterPro" id="IPR008283">
    <property type="entry name" value="Peptidase_M17_N"/>
</dbReference>
<dbReference type="SUPFAM" id="SSF53187">
    <property type="entry name" value="Zn-dependent exopeptidases"/>
    <property type="match status" value="1"/>
</dbReference>
<proteinExistence type="inferred from homology"/>
<dbReference type="GO" id="GO:0006508">
    <property type="term" value="P:proteolysis"/>
    <property type="evidence" value="ECO:0007669"/>
    <property type="project" value="UniProtKB-KW"/>
</dbReference>
<dbReference type="InterPro" id="IPR000819">
    <property type="entry name" value="Peptidase_M17_C"/>
</dbReference>
<comment type="similarity">
    <text evidence="3">Belongs to the peptidase M17 family.</text>
</comment>
<dbReference type="GeneID" id="63803544"/>
<dbReference type="AlphaFoldDB" id="A0A1Y1WFU9"/>
<protein>
    <recommendedName>
        <fullName evidence="7">Cytosol aminopeptidase domain-containing protein</fullName>
    </recommendedName>
</protein>
<dbReference type="PROSITE" id="PS00631">
    <property type="entry name" value="CYTOSOL_AP"/>
    <property type="match status" value="1"/>
</dbReference>
<dbReference type="STRING" id="61395.A0A1Y1WFU9"/>
<name>A0A1Y1WFU9_9FUNG</name>
<dbReference type="OrthoDB" id="412814at2759"/>
<dbReference type="PANTHER" id="PTHR11963:SF23">
    <property type="entry name" value="CYTOSOL AMINOPEPTIDASE"/>
    <property type="match status" value="1"/>
</dbReference>
<dbReference type="GO" id="GO:0030145">
    <property type="term" value="F:manganese ion binding"/>
    <property type="evidence" value="ECO:0007669"/>
    <property type="project" value="InterPro"/>
</dbReference>
<evidence type="ECO:0000256" key="6">
    <source>
        <dbReference type="ARBA" id="ARBA00022801"/>
    </source>
</evidence>
<keyword evidence="5" id="KW-0645">Protease</keyword>
<dbReference type="Proteomes" id="UP000193922">
    <property type="component" value="Unassembled WGS sequence"/>
</dbReference>
<comment type="catalytic activity">
    <reaction evidence="2">
        <text>Release of N-terminal proline from a peptide.</text>
        <dbReference type="EC" id="3.4.11.5"/>
    </reaction>
</comment>
<dbReference type="GO" id="GO:0070006">
    <property type="term" value="F:metalloaminopeptidase activity"/>
    <property type="evidence" value="ECO:0007669"/>
    <property type="project" value="InterPro"/>
</dbReference>
<evidence type="ECO:0000259" key="7">
    <source>
        <dbReference type="PROSITE" id="PS00631"/>
    </source>
</evidence>
<dbReference type="InterPro" id="IPR023042">
    <property type="entry name" value="Peptidase_M17_leu_NH2_pept"/>
</dbReference>
<evidence type="ECO:0000256" key="2">
    <source>
        <dbReference type="ARBA" id="ARBA00001585"/>
    </source>
</evidence>
<dbReference type="RefSeq" id="XP_040745786.1">
    <property type="nucleotide sequence ID" value="XM_040886896.1"/>
</dbReference>
<feature type="domain" description="Cytosol aminopeptidase" evidence="7">
    <location>
        <begin position="333"/>
        <end position="340"/>
    </location>
</feature>